<dbReference type="PANTHER" id="PTHR23022:SF135">
    <property type="entry name" value="SI:DKEY-77F5.3"/>
    <property type="match status" value="1"/>
</dbReference>
<evidence type="ECO:0000259" key="2">
    <source>
        <dbReference type="Pfam" id="PF13358"/>
    </source>
</evidence>
<feature type="domain" description="Sleeping Beauty transposase HTH" evidence="3">
    <location>
        <begin position="1"/>
        <end position="52"/>
    </location>
</feature>
<proteinExistence type="predicted"/>
<dbReference type="PANTHER" id="PTHR23022">
    <property type="entry name" value="TRANSPOSABLE ELEMENT-RELATED"/>
    <property type="match status" value="1"/>
</dbReference>
<dbReference type="InterPro" id="IPR052338">
    <property type="entry name" value="Transposase_5"/>
</dbReference>
<evidence type="ECO:0000259" key="1">
    <source>
        <dbReference type="Pfam" id="PF01498"/>
    </source>
</evidence>
<dbReference type="Gene3D" id="3.30.420.10">
    <property type="entry name" value="Ribonuclease H-like superfamily/Ribonuclease H"/>
    <property type="match status" value="1"/>
</dbReference>
<feature type="non-terminal residue" evidence="4">
    <location>
        <position position="1"/>
    </location>
</feature>
<evidence type="ECO:0000313" key="4">
    <source>
        <dbReference type="EMBL" id="MBN3278876.1"/>
    </source>
</evidence>
<dbReference type="EMBL" id="JAAWVQ010083322">
    <property type="protein sequence ID" value="MBN3278876.1"/>
    <property type="molecule type" value="Genomic_DNA"/>
</dbReference>
<reference evidence="4" key="1">
    <citation type="journal article" date="2021" name="Cell">
        <title>Tracing the genetic footprints of vertebrate landing in non-teleost ray-finned fishes.</title>
        <authorList>
            <person name="Bi X."/>
            <person name="Wang K."/>
            <person name="Yang L."/>
            <person name="Pan H."/>
            <person name="Jiang H."/>
            <person name="Wei Q."/>
            <person name="Fang M."/>
            <person name="Yu H."/>
            <person name="Zhu C."/>
            <person name="Cai Y."/>
            <person name="He Y."/>
            <person name="Gan X."/>
            <person name="Zeng H."/>
            <person name="Yu D."/>
            <person name="Zhu Y."/>
            <person name="Jiang H."/>
            <person name="Qiu Q."/>
            <person name="Yang H."/>
            <person name="Zhang Y.E."/>
            <person name="Wang W."/>
            <person name="Zhu M."/>
            <person name="He S."/>
            <person name="Zhang G."/>
        </authorList>
    </citation>
    <scope>NUCLEOTIDE SEQUENCE</scope>
    <source>
        <strain evidence="4">Pddl_001</strain>
    </source>
</reference>
<dbReference type="Pfam" id="PF13358">
    <property type="entry name" value="DDE_3"/>
    <property type="match status" value="1"/>
</dbReference>
<sequence length="341" mass="39198">MKIKEHSTEVRDKVIQMHRLGKGYKIISKCLDIPVSTVGSIIRKRKLHHTTQALPRKGRPSKLSAQTRRLVREATERPTITLKELQSGVARSGLMVHQSTISRALHNTGLYGRDARKKPGKPLHTKKNMKACLKFAKKHLDDPQVFWNNILWTDESQVELFGQHGHHYFWRKLNTAFHSKNLIPAIKHGGGRAMILRCFAASGPGRLAIIGGTMNSALYQRILQENVRPSVRELKLKRSCVTQQDNDPKHTSKSTSEWLKNKKFKVLGLPTQSPDLNPIENLWNVIKRKMDGHKPSNKAELLEFLRQEWHKVTQHQCERLVESMPRRMKAVLENQGYSTKY</sequence>
<dbReference type="Pfam" id="PF01498">
    <property type="entry name" value="HTH_Tnp_Tc3_2"/>
    <property type="match status" value="1"/>
</dbReference>
<organism evidence="4 5">
    <name type="scientific">Polyodon spathula</name>
    <name type="common">North American paddlefish</name>
    <name type="synonym">Squalus spathula</name>
    <dbReference type="NCBI Taxonomy" id="7913"/>
    <lineage>
        <taxon>Eukaryota</taxon>
        <taxon>Metazoa</taxon>
        <taxon>Chordata</taxon>
        <taxon>Craniata</taxon>
        <taxon>Vertebrata</taxon>
        <taxon>Euteleostomi</taxon>
        <taxon>Actinopterygii</taxon>
        <taxon>Chondrostei</taxon>
        <taxon>Acipenseriformes</taxon>
        <taxon>Polyodontidae</taxon>
        <taxon>Polyodon</taxon>
    </lineage>
</organism>
<dbReference type="SUPFAM" id="SSF46689">
    <property type="entry name" value="Homeodomain-like"/>
    <property type="match status" value="1"/>
</dbReference>
<feature type="domain" description="Tc1-like transposase DDE" evidence="2">
    <location>
        <begin position="150"/>
        <end position="300"/>
    </location>
</feature>
<dbReference type="InterPro" id="IPR009057">
    <property type="entry name" value="Homeodomain-like_sf"/>
</dbReference>
<feature type="domain" description="Transposase Tc1-like" evidence="1">
    <location>
        <begin position="68"/>
        <end position="141"/>
    </location>
</feature>
<comment type="caution">
    <text evidence="4">The sequence shown here is derived from an EMBL/GenBank/DDBJ whole genome shotgun (WGS) entry which is preliminary data.</text>
</comment>
<evidence type="ECO:0000259" key="3">
    <source>
        <dbReference type="Pfam" id="PF25787"/>
    </source>
</evidence>
<gene>
    <name evidence="4" type="primary">Tcb1_333</name>
    <name evidence="4" type="ORF">GTO93_0019804</name>
</gene>
<dbReference type="Pfam" id="PF25787">
    <property type="entry name" value="HTH_SB"/>
    <property type="match status" value="1"/>
</dbReference>
<dbReference type="InterPro" id="IPR036397">
    <property type="entry name" value="RNaseH_sf"/>
</dbReference>
<keyword evidence="5" id="KW-1185">Reference proteome</keyword>
<dbReference type="InterPro" id="IPR036388">
    <property type="entry name" value="WH-like_DNA-bd_sf"/>
</dbReference>
<dbReference type="Proteomes" id="UP001166093">
    <property type="component" value="Unassembled WGS sequence"/>
</dbReference>
<protein>
    <submittedName>
        <fullName evidence="4">TCB1 transposase</fullName>
    </submittedName>
</protein>
<dbReference type="InterPro" id="IPR057667">
    <property type="entry name" value="HTH_SB"/>
</dbReference>
<evidence type="ECO:0000313" key="5">
    <source>
        <dbReference type="Proteomes" id="UP001166093"/>
    </source>
</evidence>
<accession>A0ABS2XXV0</accession>
<feature type="non-terminal residue" evidence="4">
    <location>
        <position position="341"/>
    </location>
</feature>
<dbReference type="InterPro" id="IPR038717">
    <property type="entry name" value="Tc1-like_DDE_dom"/>
</dbReference>
<dbReference type="Gene3D" id="1.10.10.10">
    <property type="entry name" value="Winged helix-like DNA-binding domain superfamily/Winged helix DNA-binding domain"/>
    <property type="match status" value="1"/>
</dbReference>
<dbReference type="InterPro" id="IPR002492">
    <property type="entry name" value="Transposase_Tc1-like"/>
</dbReference>
<name>A0ABS2XXV0_POLSP</name>